<keyword evidence="3" id="KW-1185">Reference proteome</keyword>
<proteinExistence type="predicted"/>
<organism evidence="2 3">
    <name type="scientific">Undibacterium cyanobacteriorum</name>
    <dbReference type="NCBI Taxonomy" id="3073561"/>
    <lineage>
        <taxon>Bacteria</taxon>
        <taxon>Pseudomonadati</taxon>
        <taxon>Pseudomonadota</taxon>
        <taxon>Betaproteobacteria</taxon>
        <taxon>Burkholderiales</taxon>
        <taxon>Oxalobacteraceae</taxon>
        <taxon>Undibacterium</taxon>
    </lineage>
</organism>
<dbReference type="Proteomes" id="UP001181355">
    <property type="component" value="Chromosome"/>
</dbReference>
<accession>A0ABY9RKP7</accession>
<evidence type="ECO:0000313" key="2">
    <source>
        <dbReference type="EMBL" id="WMW81264.1"/>
    </source>
</evidence>
<evidence type="ECO:0000256" key="1">
    <source>
        <dbReference type="SAM" id="MobiDB-lite"/>
    </source>
</evidence>
<evidence type="ECO:0000313" key="3">
    <source>
        <dbReference type="Proteomes" id="UP001181355"/>
    </source>
</evidence>
<dbReference type="EMBL" id="CP133720">
    <property type="protein sequence ID" value="WMW81264.1"/>
    <property type="molecule type" value="Genomic_DNA"/>
</dbReference>
<feature type="region of interest" description="Disordered" evidence="1">
    <location>
        <begin position="1"/>
        <end position="22"/>
    </location>
</feature>
<protein>
    <submittedName>
        <fullName evidence="2">Uncharacterized protein</fullName>
    </submittedName>
</protein>
<dbReference type="RefSeq" id="WP_309482744.1">
    <property type="nucleotide sequence ID" value="NZ_CP133720.1"/>
</dbReference>
<name>A0ABY9RKP7_9BURK</name>
<sequence>MQSRKAPSQVSPTLSKASEASQSTLTKLKFNNADELCKGFAAKASPQWTEDQFAEALMDHVRSDDHALEDWLQSIASAGSPRQKSAALSLLLAATDRKVRKEVYSHTPNCDQLKECSGPLEALVGQKTSPYAYALVNHAIYSSDPVLYGMAHNICKRFSFDNDTVCDRVGALQWMKIDPDNGAAAVYALGELKLPPPNHDQTAFENALYRLSQAKKFDLYFDVGNELPALPSTLDDYQHRTELESLRAYFWDITPLPPHTNITQACSGDYLKNTSRRSLCEKVANQYLRENAFLLDRAIFLKLAAQLGWEPNSLQKYRDDLDEVNGYYKARNERQKQQHKDSSGRATACHGILKKYAEVGKYASQGEFKQFQQEAKQFGLSREELINIGRRSRETRSD</sequence>
<gene>
    <name evidence="2" type="ORF">RF679_03000</name>
</gene>
<reference evidence="2" key="1">
    <citation type="submission" date="2023-09" db="EMBL/GenBank/DDBJ databases">
        <title>Undibacterium sp. 20NA77.5 isolated from freshwater.</title>
        <authorList>
            <person name="Le V."/>
            <person name="Ko S.-R."/>
            <person name="Ahn C.-Y."/>
            <person name="Oh H.-M."/>
        </authorList>
    </citation>
    <scope>NUCLEOTIDE SEQUENCE</scope>
    <source>
        <strain evidence="2">20NA77.5</strain>
    </source>
</reference>